<dbReference type="AlphaFoldDB" id="A0A131YYH1"/>
<protein>
    <recommendedName>
        <fullName evidence="2">Tick transposon</fullName>
    </recommendedName>
</protein>
<evidence type="ECO:0008006" key="2">
    <source>
        <dbReference type="Google" id="ProtNLM"/>
    </source>
</evidence>
<organism evidence="1">
    <name type="scientific">Rhipicephalus appendiculatus</name>
    <name type="common">Brown ear tick</name>
    <dbReference type="NCBI Taxonomy" id="34631"/>
    <lineage>
        <taxon>Eukaryota</taxon>
        <taxon>Metazoa</taxon>
        <taxon>Ecdysozoa</taxon>
        <taxon>Arthropoda</taxon>
        <taxon>Chelicerata</taxon>
        <taxon>Arachnida</taxon>
        <taxon>Acari</taxon>
        <taxon>Parasitiformes</taxon>
        <taxon>Ixodida</taxon>
        <taxon>Ixodoidea</taxon>
        <taxon>Ixodidae</taxon>
        <taxon>Rhipicephalinae</taxon>
        <taxon>Rhipicephalus</taxon>
        <taxon>Rhipicephalus</taxon>
    </lineage>
</organism>
<reference evidence="1" key="1">
    <citation type="journal article" date="2016" name="Ticks Tick Borne Dis.">
        <title>De novo assembly and annotation of the salivary gland transcriptome of Rhipicephalus appendiculatus male and female ticks during blood feeding.</title>
        <authorList>
            <person name="de Castro M.H."/>
            <person name="de Klerk D."/>
            <person name="Pienaar R."/>
            <person name="Latif A.A."/>
            <person name="Rees D.J."/>
            <person name="Mans B.J."/>
        </authorList>
    </citation>
    <scope>NUCLEOTIDE SEQUENCE</scope>
    <source>
        <tissue evidence="1">Salivary glands</tissue>
    </source>
</reference>
<sequence length="87" mass="9660">MIECSYCHKRYIGETGLPVNVRLNGHRADTAKKLPKVVAQHFNEAGHNLDDLTLHILQSSFRSARDRKCSAVARLIVLVGIVHVLTG</sequence>
<name>A0A131YYH1_RHIAP</name>
<evidence type="ECO:0000313" key="1">
    <source>
        <dbReference type="EMBL" id="JAP83602.1"/>
    </source>
</evidence>
<dbReference type="EMBL" id="GEDV01004955">
    <property type="protein sequence ID" value="JAP83602.1"/>
    <property type="molecule type" value="Transcribed_RNA"/>
</dbReference>
<proteinExistence type="predicted"/>
<accession>A0A131YYH1</accession>